<evidence type="ECO:0000313" key="1">
    <source>
        <dbReference type="EMBL" id="EQD60227.1"/>
    </source>
</evidence>
<proteinExistence type="predicted"/>
<protein>
    <submittedName>
        <fullName evidence="1">Competence damage-inducible protein A</fullName>
    </submittedName>
</protein>
<dbReference type="Gene3D" id="3.40.980.10">
    <property type="entry name" value="MoaB/Mog-like domain"/>
    <property type="match status" value="1"/>
</dbReference>
<dbReference type="EMBL" id="AUZY01005034">
    <property type="protein sequence ID" value="EQD60227.1"/>
    <property type="molecule type" value="Genomic_DNA"/>
</dbReference>
<accession>T1AS85</accession>
<dbReference type="InterPro" id="IPR050101">
    <property type="entry name" value="CinA"/>
</dbReference>
<dbReference type="InterPro" id="IPR036425">
    <property type="entry name" value="MoaB/Mog-like_dom_sf"/>
</dbReference>
<gene>
    <name evidence="1" type="ORF">B1B_07855</name>
</gene>
<name>T1AS85_9ZZZZ</name>
<dbReference type="PANTHER" id="PTHR13939:SF0">
    <property type="entry name" value="NMN AMIDOHYDROLASE-LIKE PROTEIN YFAY"/>
    <property type="match status" value="1"/>
</dbReference>
<feature type="non-terminal residue" evidence="1">
    <location>
        <position position="135"/>
    </location>
</feature>
<organism evidence="1">
    <name type="scientific">mine drainage metagenome</name>
    <dbReference type="NCBI Taxonomy" id="410659"/>
    <lineage>
        <taxon>unclassified sequences</taxon>
        <taxon>metagenomes</taxon>
        <taxon>ecological metagenomes</taxon>
    </lineage>
</organism>
<dbReference type="SUPFAM" id="SSF53218">
    <property type="entry name" value="Molybdenum cofactor biosynthesis proteins"/>
    <property type="match status" value="1"/>
</dbReference>
<reference evidence="1" key="1">
    <citation type="submission" date="2013-08" db="EMBL/GenBank/DDBJ databases">
        <authorList>
            <person name="Mendez C."/>
            <person name="Richter M."/>
            <person name="Ferrer M."/>
            <person name="Sanchez J."/>
        </authorList>
    </citation>
    <scope>NUCLEOTIDE SEQUENCE</scope>
</reference>
<dbReference type="AlphaFoldDB" id="T1AS85"/>
<comment type="caution">
    <text evidence="1">The sequence shown here is derived from an EMBL/GenBank/DDBJ whole genome shotgun (WGS) entry which is preliminary data.</text>
</comment>
<dbReference type="PANTHER" id="PTHR13939">
    <property type="entry name" value="NICOTINAMIDE-NUCLEOTIDE AMIDOHYDROLASE PNCC"/>
    <property type="match status" value="1"/>
</dbReference>
<sequence>MKMAMIPEGSIALPNPVGVAPGVFLQLQGKTLIILPGVPDEASAIVDSILDRIRVKGTEYFSESRFLKGAMESTLAPIVNKVMKEMDSKVYIKSHPRNSETGNPAVELEILARSNGKEHARDLVEIAFKRIFEEL</sequence>
<reference evidence="1" key="2">
    <citation type="journal article" date="2014" name="ISME J.">
        <title>Microbial stratification in low pH oxic and suboxic macroscopic growths along an acid mine drainage.</title>
        <authorList>
            <person name="Mendez-Garcia C."/>
            <person name="Mesa V."/>
            <person name="Sprenger R.R."/>
            <person name="Richter M."/>
            <person name="Diez M.S."/>
            <person name="Solano J."/>
            <person name="Bargiela R."/>
            <person name="Golyshina O.V."/>
            <person name="Manteca A."/>
            <person name="Ramos J.L."/>
            <person name="Gallego J.R."/>
            <person name="Llorente I."/>
            <person name="Martins Dos Santos V.A."/>
            <person name="Jensen O.N."/>
            <person name="Pelaez A.I."/>
            <person name="Sanchez J."/>
            <person name="Ferrer M."/>
        </authorList>
    </citation>
    <scope>NUCLEOTIDE SEQUENCE</scope>
</reference>